<proteinExistence type="predicted"/>
<name>A0ABY2AQF6_9GAMM</name>
<dbReference type="EMBL" id="SJXE01000001">
    <property type="protein sequence ID" value="TCI05433.1"/>
    <property type="molecule type" value="Genomic_DNA"/>
</dbReference>
<dbReference type="Proteomes" id="UP000292554">
    <property type="component" value="Unassembled WGS sequence"/>
</dbReference>
<dbReference type="Gene3D" id="3.40.50.2000">
    <property type="entry name" value="Glycogen Phosphorylase B"/>
    <property type="match status" value="1"/>
</dbReference>
<evidence type="ECO:0000313" key="2">
    <source>
        <dbReference type="EMBL" id="TCI05433.1"/>
    </source>
</evidence>
<dbReference type="Pfam" id="PF09314">
    <property type="entry name" value="DUF1972"/>
    <property type="match status" value="1"/>
</dbReference>
<protein>
    <submittedName>
        <fullName evidence="2">DUF1972 domain-containing protein</fullName>
    </submittedName>
</protein>
<dbReference type="SUPFAM" id="SSF53756">
    <property type="entry name" value="UDP-Glycosyltransferase/glycogen phosphorylase"/>
    <property type="match status" value="1"/>
</dbReference>
<evidence type="ECO:0000259" key="1">
    <source>
        <dbReference type="Pfam" id="PF09314"/>
    </source>
</evidence>
<comment type="caution">
    <text evidence="2">The sequence shown here is derived from an EMBL/GenBank/DDBJ whole genome shotgun (WGS) entry which is preliminary data.</text>
</comment>
<organism evidence="2 3">
    <name type="scientific">Corallincola luteus</name>
    <dbReference type="NCBI Taxonomy" id="1775177"/>
    <lineage>
        <taxon>Bacteria</taxon>
        <taxon>Pseudomonadati</taxon>
        <taxon>Pseudomonadota</taxon>
        <taxon>Gammaproteobacteria</taxon>
        <taxon>Alteromonadales</taxon>
        <taxon>Psychromonadaceae</taxon>
        <taxon>Corallincola</taxon>
    </lineage>
</organism>
<reference evidence="2 3" key="1">
    <citation type="submission" date="2019-02" db="EMBL/GenBank/DDBJ databases">
        <title>Corallincola luteus sp. nov., a marine bacterium isolated from surface sediment of Bohai Sea in China.</title>
        <authorList>
            <person name="Ren Q."/>
        </authorList>
    </citation>
    <scope>NUCLEOTIDE SEQUENCE [LARGE SCALE GENOMIC DNA]</scope>
    <source>
        <strain evidence="2 3">DASS28</strain>
    </source>
</reference>
<dbReference type="InterPro" id="IPR015393">
    <property type="entry name" value="DUF1972"/>
</dbReference>
<keyword evidence="3" id="KW-1185">Reference proteome</keyword>
<sequence>MLAIIGTVGVPACYGGFETLVENLLDENDEPLLVYCSAQQYKNQPSHYKNAQLRYINLNANGVQSIAYDMLSVLDAVKRGASTILVLGVSGALILPLVRWFTKIKVVTNIDGLEWRRDKWGYLAKRYLKLSESIAVKRSHVVVADNQAIADYVTLEYGRHSEVIAYGGDHALVSNVNPELVQNYALGLCRIEPENNVHLILEAFDSLKMPLKFVGNWDNSEYGRGLRQKYQHSAFVELLDPIYEVEALFRLRSGCAFYVHGHSAGGTNPSLVEMMHFGKTILAFDCSYNRASTEDAALFFSDVEDLKKKLALLEAKSNGGEMKSIADRRYTWKIVKEQYFALFD</sequence>
<feature type="domain" description="DUF1972" evidence="1">
    <location>
        <begin position="4"/>
        <end position="169"/>
    </location>
</feature>
<dbReference type="RefSeq" id="WP_131414581.1">
    <property type="nucleotide sequence ID" value="NZ_SJXE01000001.1"/>
</dbReference>
<evidence type="ECO:0000313" key="3">
    <source>
        <dbReference type="Proteomes" id="UP000292554"/>
    </source>
</evidence>
<gene>
    <name evidence="2" type="ORF">EZV61_05645</name>
</gene>
<accession>A0ABY2AQF6</accession>